<feature type="transmembrane region" description="Helical" evidence="1">
    <location>
        <begin position="714"/>
        <end position="738"/>
    </location>
</feature>
<dbReference type="Proteomes" id="UP001162480">
    <property type="component" value="Chromosome 1"/>
</dbReference>
<dbReference type="AlphaFoldDB" id="A0AA36AHZ8"/>
<feature type="transmembrane region" description="Helical" evidence="1">
    <location>
        <begin position="249"/>
        <end position="272"/>
    </location>
</feature>
<dbReference type="Pfam" id="PF01757">
    <property type="entry name" value="Acyl_transf_3"/>
    <property type="match status" value="1"/>
</dbReference>
<dbReference type="PANTHER" id="PTHR11161">
    <property type="entry name" value="O-ACYLTRANSFERASE"/>
    <property type="match status" value="1"/>
</dbReference>
<feature type="transmembrane region" description="Helical" evidence="1">
    <location>
        <begin position="360"/>
        <end position="380"/>
    </location>
</feature>
<keyword evidence="1" id="KW-1133">Transmembrane helix</keyword>
<name>A0AA36AHZ8_OCTVU</name>
<keyword evidence="1" id="KW-0472">Membrane</keyword>
<proteinExistence type="predicted"/>
<organism evidence="3 4">
    <name type="scientific">Octopus vulgaris</name>
    <name type="common">Common octopus</name>
    <dbReference type="NCBI Taxonomy" id="6645"/>
    <lineage>
        <taxon>Eukaryota</taxon>
        <taxon>Metazoa</taxon>
        <taxon>Spiralia</taxon>
        <taxon>Lophotrochozoa</taxon>
        <taxon>Mollusca</taxon>
        <taxon>Cephalopoda</taxon>
        <taxon>Coleoidea</taxon>
        <taxon>Octopodiformes</taxon>
        <taxon>Octopoda</taxon>
        <taxon>Incirrata</taxon>
        <taxon>Octopodidae</taxon>
        <taxon>Octopus</taxon>
    </lineage>
</organism>
<dbReference type="InterPro" id="IPR052728">
    <property type="entry name" value="O2_lipid_transport_reg"/>
</dbReference>
<reference evidence="3" key="1">
    <citation type="submission" date="2023-08" db="EMBL/GenBank/DDBJ databases">
        <authorList>
            <person name="Alioto T."/>
            <person name="Alioto T."/>
            <person name="Gomez Garrido J."/>
        </authorList>
    </citation>
    <scope>NUCLEOTIDE SEQUENCE</scope>
</reference>
<evidence type="ECO:0000313" key="4">
    <source>
        <dbReference type="Proteomes" id="UP001162480"/>
    </source>
</evidence>
<dbReference type="InterPro" id="IPR006621">
    <property type="entry name" value="Nose-resist-to-fluoxetine_N"/>
</dbReference>
<feature type="transmembrane region" description="Helical" evidence="1">
    <location>
        <begin position="440"/>
        <end position="461"/>
    </location>
</feature>
<evidence type="ECO:0000313" key="3">
    <source>
        <dbReference type="EMBL" id="CAI9714917.1"/>
    </source>
</evidence>
<sequence>MLFAAVITELNNDNQLNHQTELKSTNAISIPVDTSQLYHQSQHRSANSKNLSSSPYHDAEGYNYLDKLSTNKYLHNNKHEIEKAKSLIFDDICVKISSLNVSKKCCEDTKTFLGSLVHRYPWALQMLDSYGKPPSGILEGDFTFPGSFDECNSAKVAIPTNSTEFMLQPFKPKYCQVIFPIKALTSMNDMLVGGSIGGLHMGACFPDSCQAKDIQNLIQYDIHLLPKSISGNISSVVQCEEDRGYDSKAIISLIIISIFLLHIFLGTLYDVLLQSGKSSSNAAAQNGINNSLPTSTQDVSLKEKEAHVNCNGTKTPSKSDEELDAVSKFLLTFSVYKNAKKLLSTNQPDGTLTCIHGIRFLSMTWVILGHTYIFGMPIWRNLTIIQDFAKNFAFQGIANAMVSVDTFFLLSGLLVSYGNFKALEKTEGKFGWVYYYIHRFWRLTPPYMLVMMVYIPLFRYWGDGPYWPKDGFEINYCKDTWYFNLLYINNFLSDPQKGMCMSWTWYLSNDMQFYIISPIFILALYHSEIVGFVLIGVFSLAQLITTGVVSTTEKLPPVMFSQDSDISQKYFTDIYVKPYIRIGPYLIGILVGYLLYKNKCKMRMNRYVCAVLWMMATISAVSILYGLYNLNNGYAMTQDTASFYTTANRSVWGLCVGWVIYACCTGYGGYVNTILSWKALIPLSRLTYCAYLVHPIMMYYFYLNQRYSLHLTYVLATFLFFGFMIMAFMIAFIVSMAFEAPMIGLERLILELKRKKK</sequence>
<feature type="transmembrane region" description="Helical" evidence="1">
    <location>
        <begin position="532"/>
        <end position="550"/>
    </location>
</feature>
<evidence type="ECO:0000256" key="1">
    <source>
        <dbReference type="SAM" id="Phobius"/>
    </source>
</evidence>
<dbReference type="EMBL" id="OX597814">
    <property type="protein sequence ID" value="CAI9714917.1"/>
    <property type="molecule type" value="Genomic_DNA"/>
</dbReference>
<protein>
    <submittedName>
        <fullName evidence="3">Resistant to fluoxetine 6-like</fullName>
    </submittedName>
</protein>
<evidence type="ECO:0000259" key="2">
    <source>
        <dbReference type="SMART" id="SM00703"/>
    </source>
</evidence>
<dbReference type="Pfam" id="PF20146">
    <property type="entry name" value="NRF"/>
    <property type="match status" value="1"/>
</dbReference>
<feature type="transmembrane region" description="Helical" evidence="1">
    <location>
        <begin position="683"/>
        <end position="702"/>
    </location>
</feature>
<feature type="transmembrane region" description="Helical" evidence="1">
    <location>
        <begin position="400"/>
        <end position="420"/>
    </location>
</feature>
<dbReference type="GO" id="GO:0016747">
    <property type="term" value="F:acyltransferase activity, transferring groups other than amino-acyl groups"/>
    <property type="evidence" value="ECO:0007669"/>
    <property type="project" value="InterPro"/>
</dbReference>
<gene>
    <name evidence="3" type="ORF">OCTVUL_1B014938</name>
</gene>
<feature type="transmembrane region" description="Helical" evidence="1">
    <location>
        <begin position="608"/>
        <end position="630"/>
    </location>
</feature>
<dbReference type="PANTHER" id="PTHR11161:SF0">
    <property type="entry name" value="O-ACYLTRANSFERASE LIKE PROTEIN"/>
    <property type="match status" value="1"/>
</dbReference>
<feature type="domain" description="Nose resistant-to-fluoxetine protein N-terminal" evidence="2">
    <location>
        <begin position="102"/>
        <end position="236"/>
    </location>
</feature>
<dbReference type="SMART" id="SM00703">
    <property type="entry name" value="NRF"/>
    <property type="match status" value="1"/>
</dbReference>
<keyword evidence="1" id="KW-0812">Transmembrane</keyword>
<keyword evidence="4" id="KW-1185">Reference proteome</keyword>
<feature type="transmembrane region" description="Helical" evidence="1">
    <location>
        <begin position="503"/>
        <end position="525"/>
    </location>
</feature>
<feature type="transmembrane region" description="Helical" evidence="1">
    <location>
        <begin position="579"/>
        <end position="596"/>
    </location>
</feature>
<accession>A0AA36AHZ8</accession>
<dbReference type="InterPro" id="IPR002656">
    <property type="entry name" value="Acyl_transf_3_dom"/>
</dbReference>
<feature type="transmembrane region" description="Helical" evidence="1">
    <location>
        <begin position="650"/>
        <end position="671"/>
    </location>
</feature>